<keyword evidence="2" id="KW-1185">Reference proteome</keyword>
<name>A0AA38I1Y9_9CUCU</name>
<comment type="caution">
    <text evidence="1">The sequence shown here is derived from an EMBL/GenBank/DDBJ whole genome shotgun (WGS) entry which is preliminary data.</text>
</comment>
<organism evidence="1 2">
    <name type="scientific">Zophobas morio</name>
    <dbReference type="NCBI Taxonomy" id="2755281"/>
    <lineage>
        <taxon>Eukaryota</taxon>
        <taxon>Metazoa</taxon>
        <taxon>Ecdysozoa</taxon>
        <taxon>Arthropoda</taxon>
        <taxon>Hexapoda</taxon>
        <taxon>Insecta</taxon>
        <taxon>Pterygota</taxon>
        <taxon>Neoptera</taxon>
        <taxon>Endopterygota</taxon>
        <taxon>Coleoptera</taxon>
        <taxon>Polyphaga</taxon>
        <taxon>Cucujiformia</taxon>
        <taxon>Tenebrionidae</taxon>
        <taxon>Zophobas</taxon>
    </lineage>
</organism>
<evidence type="ECO:0000313" key="2">
    <source>
        <dbReference type="Proteomes" id="UP001168821"/>
    </source>
</evidence>
<accession>A0AA38I1Y9</accession>
<sequence length="141" mass="16653">MKSLKAINHRQKQIKIQRVLGQKWLTRNRALRRTRRKSSSRVPTSQDVEKVHIKTIPKKAFLYVSRISKETRVDTLCDYLKTSFPEVKCEQLENKFESAFTRYKVTIDYCNLDKSKDPAVWPKGVEVGRFFHPRKRENAAT</sequence>
<evidence type="ECO:0000313" key="1">
    <source>
        <dbReference type="EMBL" id="KAJ3646257.1"/>
    </source>
</evidence>
<reference evidence="1" key="1">
    <citation type="journal article" date="2023" name="G3 (Bethesda)">
        <title>Whole genome assemblies of Zophobas morio and Tenebrio molitor.</title>
        <authorList>
            <person name="Kaur S."/>
            <person name="Stinson S.A."/>
            <person name="diCenzo G.C."/>
        </authorList>
    </citation>
    <scope>NUCLEOTIDE SEQUENCE</scope>
    <source>
        <strain evidence="1">QUZm001</strain>
    </source>
</reference>
<dbReference type="AlphaFoldDB" id="A0AA38I1Y9"/>
<dbReference type="Proteomes" id="UP001168821">
    <property type="component" value="Unassembled WGS sequence"/>
</dbReference>
<dbReference type="EMBL" id="JALNTZ010000007">
    <property type="protein sequence ID" value="KAJ3646257.1"/>
    <property type="molecule type" value="Genomic_DNA"/>
</dbReference>
<gene>
    <name evidence="1" type="ORF">Zmor_023851</name>
</gene>
<proteinExistence type="predicted"/>
<protein>
    <submittedName>
        <fullName evidence="1">Uncharacterized protein</fullName>
    </submittedName>
</protein>